<dbReference type="GO" id="GO:0005829">
    <property type="term" value="C:cytosol"/>
    <property type="evidence" value="ECO:0007669"/>
    <property type="project" value="TreeGrafter"/>
</dbReference>
<dbReference type="SUPFAM" id="SSF52540">
    <property type="entry name" value="P-loop containing nucleoside triphosphate hydrolases"/>
    <property type="match status" value="1"/>
</dbReference>
<comment type="caution">
    <text evidence="2">Lacks conserved residue(s) required for the propagation of feature annotation.</text>
</comment>
<dbReference type="GO" id="GO:0005524">
    <property type="term" value="F:ATP binding"/>
    <property type="evidence" value="ECO:0007669"/>
    <property type="project" value="UniProtKB-UniRule"/>
</dbReference>
<keyword evidence="2" id="KW-0479">Metal-binding</keyword>
<keyword evidence="2" id="KW-0067">ATP-binding</keyword>
<feature type="binding site" evidence="2">
    <location>
        <position position="16"/>
    </location>
    <ligand>
        <name>Mg(2+)</name>
        <dbReference type="ChEBI" id="CHEBI:18420"/>
    </ligand>
</feature>
<name>A0A8J2YU32_9PROT</name>
<dbReference type="PANTHER" id="PTHR43210">
    <property type="entry name" value="DETHIOBIOTIN SYNTHETASE"/>
    <property type="match status" value="1"/>
</dbReference>
<feature type="binding site" evidence="2">
    <location>
        <position position="41"/>
    </location>
    <ligand>
        <name>substrate</name>
    </ligand>
</feature>
<dbReference type="GO" id="GO:0000287">
    <property type="term" value="F:magnesium ion binding"/>
    <property type="evidence" value="ECO:0007669"/>
    <property type="project" value="UniProtKB-UniRule"/>
</dbReference>
<comment type="function">
    <text evidence="2">Catalyzes a mechanistically unusual reaction, the ATP-dependent insertion of CO2 between the N7 and N8 nitrogen atoms of 7,8-diaminopelargonic acid (DAPA, also called 7,8-diammoniononanoate) to form a ureido ring.</text>
</comment>
<evidence type="ECO:0000313" key="3">
    <source>
        <dbReference type="EMBL" id="GGF21206.1"/>
    </source>
</evidence>
<dbReference type="InterPro" id="IPR027417">
    <property type="entry name" value="P-loop_NTPase"/>
</dbReference>
<sequence length="238" mass="24599">MSRLFVTATGTELGKTFTSAALLNGARAAGATVKGLKPVASGIDDGNLADSDPAVLLRAQGEAVDWVQVERICPWHFAAALSPDMAAAREGRRVPFDELVGFCRRGLAGSEEFVLVEGVGGVMAPIDERHTVLDWVKALEIPALLVAGTYLGTISHTLTALATLAGRGVPVEALVLSESEASPVPPAETAAAIQRFAPGLAILHAPRLAGPDAWRGLADLYPALKRAGRSAGGAPAPR</sequence>
<proteinExistence type="inferred from homology"/>
<dbReference type="AlphaFoldDB" id="A0A8J2YU32"/>
<comment type="cofactor">
    <cofactor evidence="2">
        <name>Mg(2+)</name>
        <dbReference type="ChEBI" id="CHEBI:18420"/>
    </cofactor>
</comment>
<comment type="subunit">
    <text evidence="2">Homodimer.</text>
</comment>
<dbReference type="Pfam" id="PF13500">
    <property type="entry name" value="AAA_26"/>
    <property type="match status" value="1"/>
</dbReference>
<feature type="binding site" evidence="2">
    <location>
        <begin position="206"/>
        <end position="208"/>
    </location>
    <ligand>
        <name>ATP</name>
        <dbReference type="ChEBI" id="CHEBI:30616"/>
    </ligand>
</feature>
<dbReference type="RefSeq" id="WP_189046950.1">
    <property type="nucleotide sequence ID" value="NZ_BMJQ01000007.1"/>
</dbReference>
<dbReference type="NCBIfam" id="TIGR00347">
    <property type="entry name" value="bioD"/>
    <property type="match status" value="1"/>
</dbReference>
<comment type="catalytic activity">
    <reaction evidence="2">
        <text>(7R,8S)-7,8-diammoniononanoate + CO2 + ATP = (4R,5S)-dethiobiotin + ADP + phosphate + 3 H(+)</text>
        <dbReference type="Rhea" id="RHEA:15805"/>
        <dbReference type="ChEBI" id="CHEBI:15378"/>
        <dbReference type="ChEBI" id="CHEBI:16526"/>
        <dbReference type="ChEBI" id="CHEBI:30616"/>
        <dbReference type="ChEBI" id="CHEBI:43474"/>
        <dbReference type="ChEBI" id="CHEBI:149469"/>
        <dbReference type="ChEBI" id="CHEBI:149473"/>
        <dbReference type="ChEBI" id="CHEBI:456216"/>
        <dbReference type="EC" id="6.3.3.3"/>
    </reaction>
</comment>
<dbReference type="InterPro" id="IPR004472">
    <property type="entry name" value="DTB_synth_BioD"/>
</dbReference>
<dbReference type="GO" id="GO:0009102">
    <property type="term" value="P:biotin biosynthetic process"/>
    <property type="evidence" value="ECO:0007669"/>
    <property type="project" value="UniProtKB-UniRule"/>
</dbReference>
<dbReference type="EC" id="6.3.3.3" evidence="2"/>
<evidence type="ECO:0000313" key="4">
    <source>
        <dbReference type="Proteomes" id="UP000646365"/>
    </source>
</evidence>
<feature type="binding site" evidence="2">
    <location>
        <begin position="177"/>
        <end position="178"/>
    </location>
    <ligand>
        <name>ATP</name>
        <dbReference type="ChEBI" id="CHEBI:30616"/>
    </ligand>
</feature>
<evidence type="ECO:0000256" key="2">
    <source>
        <dbReference type="HAMAP-Rule" id="MF_00336"/>
    </source>
</evidence>
<dbReference type="HAMAP" id="MF_00336">
    <property type="entry name" value="BioD"/>
    <property type="match status" value="1"/>
</dbReference>
<evidence type="ECO:0000256" key="1">
    <source>
        <dbReference type="ARBA" id="ARBA00022756"/>
    </source>
</evidence>
<comment type="caution">
    <text evidence="3">The sequence shown here is derived from an EMBL/GenBank/DDBJ whole genome shotgun (WGS) entry which is preliminary data.</text>
</comment>
<dbReference type="CDD" id="cd03109">
    <property type="entry name" value="DTBS"/>
    <property type="match status" value="1"/>
</dbReference>
<keyword evidence="4" id="KW-1185">Reference proteome</keyword>
<gene>
    <name evidence="2 3" type="primary">bioD</name>
    <name evidence="3" type="ORF">GCM10011611_29130</name>
</gene>
<reference evidence="3" key="1">
    <citation type="journal article" date="2014" name="Int. J. Syst. Evol. Microbiol.">
        <title>Complete genome sequence of Corynebacterium casei LMG S-19264T (=DSM 44701T), isolated from a smear-ripened cheese.</title>
        <authorList>
            <consortium name="US DOE Joint Genome Institute (JGI-PGF)"/>
            <person name="Walter F."/>
            <person name="Albersmeier A."/>
            <person name="Kalinowski J."/>
            <person name="Ruckert C."/>
        </authorList>
    </citation>
    <scope>NUCLEOTIDE SEQUENCE</scope>
    <source>
        <strain evidence="3">CGMCC 1.15725</strain>
    </source>
</reference>
<comment type="subcellular location">
    <subcellularLocation>
        <location evidence="2">Cytoplasm</location>
    </subcellularLocation>
</comment>
<dbReference type="PIRSF" id="PIRSF006755">
    <property type="entry name" value="DTB_synth"/>
    <property type="match status" value="1"/>
</dbReference>
<dbReference type="GO" id="GO:0004141">
    <property type="term" value="F:dethiobiotin synthase activity"/>
    <property type="evidence" value="ECO:0007669"/>
    <property type="project" value="UniProtKB-UniRule"/>
</dbReference>
<dbReference type="UniPathway" id="UPA00078">
    <property type="reaction ID" value="UER00161"/>
</dbReference>
<keyword evidence="1 2" id="KW-0093">Biotin biosynthesis</keyword>
<comment type="pathway">
    <text evidence="2">Cofactor biosynthesis; biotin biosynthesis; biotin from 7,8-diaminononanoate: step 1/2.</text>
</comment>
<accession>A0A8J2YU32</accession>
<keyword evidence="2" id="KW-0547">Nucleotide-binding</keyword>
<feature type="binding site" evidence="2">
    <location>
        <begin position="117"/>
        <end position="120"/>
    </location>
    <ligand>
        <name>ATP</name>
        <dbReference type="ChEBI" id="CHEBI:30616"/>
    </ligand>
</feature>
<comment type="similarity">
    <text evidence="2">Belongs to the dethiobiotin synthetase family.</text>
</comment>
<feature type="binding site" evidence="2">
    <location>
        <position position="117"/>
    </location>
    <ligand>
        <name>Mg(2+)</name>
        <dbReference type="ChEBI" id="CHEBI:18420"/>
    </ligand>
</feature>
<protein>
    <recommendedName>
        <fullName evidence="2">ATP-dependent dethiobiotin synthetase BioD</fullName>
        <ecNumber evidence="2">6.3.3.3</ecNumber>
    </recommendedName>
    <alternativeName>
        <fullName evidence="2">DTB synthetase</fullName>
        <shortName evidence="2">DTBS</shortName>
    </alternativeName>
    <alternativeName>
        <fullName evidence="2">Dethiobiotin synthase</fullName>
    </alternativeName>
</protein>
<keyword evidence="2" id="KW-0436">Ligase</keyword>
<feature type="binding site" evidence="2">
    <location>
        <position position="52"/>
    </location>
    <ligand>
        <name>ATP</name>
        <dbReference type="ChEBI" id="CHEBI:30616"/>
    </ligand>
</feature>
<organism evidence="3 4">
    <name type="scientific">Aliidongia dinghuensis</name>
    <dbReference type="NCBI Taxonomy" id="1867774"/>
    <lineage>
        <taxon>Bacteria</taxon>
        <taxon>Pseudomonadati</taxon>
        <taxon>Pseudomonadota</taxon>
        <taxon>Alphaproteobacteria</taxon>
        <taxon>Rhodospirillales</taxon>
        <taxon>Dongiaceae</taxon>
        <taxon>Aliidongia</taxon>
    </lineage>
</organism>
<dbReference type="EMBL" id="BMJQ01000007">
    <property type="protein sequence ID" value="GGF21206.1"/>
    <property type="molecule type" value="Genomic_DNA"/>
</dbReference>
<keyword evidence="2" id="KW-0963">Cytoplasm</keyword>
<dbReference type="Proteomes" id="UP000646365">
    <property type="component" value="Unassembled WGS sequence"/>
</dbReference>
<keyword evidence="2" id="KW-0460">Magnesium</keyword>
<feature type="binding site" evidence="2">
    <location>
        <position position="52"/>
    </location>
    <ligand>
        <name>Mg(2+)</name>
        <dbReference type="ChEBI" id="CHEBI:18420"/>
    </ligand>
</feature>
<dbReference type="Gene3D" id="3.40.50.300">
    <property type="entry name" value="P-loop containing nucleotide triphosphate hydrolases"/>
    <property type="match status" value="1"/>
</dbReference>
<dbReference type="PANTHER" id="PTHR43210:SF5">
    <property type="entry name" value="DETHIOBIOTIN SYNTHETASE"/>
    <property type="match status" value="1"/>
</dbReference>
<feature type="active site" evidence="2">
    <location>
        <position position="37"/>
    </location>
</feature>
<reference evidence="3" key="2">
    <citation type="submission" date="2020-09" db="EMBL/GenBank/DDBJ databases">
        <authorList>
            <person name="Sun Q."/>
            <person name="Zhou Y."/>
        </authorList>
    </citation>
    <scope>NUCLEOTIDE SEQUENCE</scope>
    <source>
        <strain evidence="3">CGMCC 1.15725</strain>
    </source>
</reference>
<feature type="binding site" evidence="2">
    <location>
        <begin position="12"/>
        <end position="17"/>
    </location>
    <ligand>
        <name>ATP</name>
        <dbReference type="ChEBI" id="CHEBI:30616"/>
    </ligand>
</feature>